<proteinExistence type="inferred from homology"/>
<dbReference type="OrthoDB" id="9779128at2"/>
<accession>A0A4U3L6N3</accession>
<evidence type="ECO:0000256" key="3">
    <source>
        <dbReference type="HAMAP-Rule" id="MF_02071"/>
    </source>
</evidence>
<dbReference type="CDD" id="cd22268">
    <property type="entry name" value="DPBB_RlpA-like"/>
    <property type="match status" value="1"/>
</dbReference>
<dbReference type="InterPro" id="IPR034718">
    <property type="entry name" value="RlpA"/>
</dbReference>
<evidence type="ECO:0000256" key="5">
    <source>
        <dbReference type="SAM" id="Phobius"/>
    </source>
</evidence>
<keyword evidence="2 3" id="KW-0961">Cell wall biogenesis/degradation</keyword>
<evidence type="ECO:0000256" key="1">
    <source>
        <dbReference type="ARBA" id="ARBA00023239"/>
    </source>
</evidence>
<dbReference type="NCBIfam" id="TIGR00413">
    <property type="entry name" value="rlpA"/>
    <property type="match status" value="1"/>
</dbReference>
<keyword evidence="5" id="KW-0472">Membrane</keyword>
<dbReference type="PANTHER" id="PTHR34183">
    <property type="entry name" value="ENDOLYTIC PEPTIDOGLYCAN TRANSGLYCOSYLASE RLPA"/>
    <property type="match status" value="1"/>
</dbReference>
<dbReference type="GO" id="GO:0000270">
    <property type="term" value="P:peptidoglycan metabolic process"/>
    <property type="evidence" value="ECO:0007669"/>
    <property type="project" value="UniProtKB-UniRule"/>
</dbReference>
<evidence type="ECO:0000256" key="4">
    <source>
        <dbReference type="RuleBase" id="RU003495"/>
    </source>
</evidence>
<evidence type="ECO:0000256" key="2">
    <source>
        <dbReference type="ARBA" id="ARBA00023316"/>
    </source>
</evidence>
<dbReference type="Gene3D" id="2.40.40.10">
    <property type="entry name" value="RlpA-like domain"/>
    <property type="match status" value="1"/>
</dbReference>
<keyword evidence="8" id="KW-1185">Reference proteome</keyword>
<dbReference type="EMBL" id="SZQL01000002">
    <property type="protein sequence ID" value="TKK70898.1"/>
    <property type="molecule type" value="Genomic_DNA"/>
</dbReference>
<organism evidence="7 8">
    <name type="scientific">Ilyomonas limi</name>
    <dbReference type="NCBI Taxonomy" id="2575867"/>
    <lineage>
        <taxon>Bacteria</taxon>
        <taxon>Pseudomonadati</taxon>
        <taxon>Bacteroidota</taxon>
        <taxon>Chitinophagia</taxon>
        <taxon>Chitinophagales</taxon>
        <taxon>Chitinophagaceae</taxon>
        <taxon>Ilyomonas</taxon>
    </lineage>
</organism>
<keyword evidence="1 3" id="KW-0456">Lyase</keyword>
<dbReference type="SUPFAM" id="SSF50685">
    <property type="entry name" value="Barwin-like endoglucanases"/>
    <property type="match status" value="1"/>
</dbReference>
<dbReference type="Proteomes" id="UP000305848">
    <property type="component" value="Unassembled WGS sequence"/>
</dbReference>
<dbReference type="InterPro" id="IPR036908">
    <property type="entry name" value="RlpA-like_sf"/>
</dbReference>
<dbReference type="InterPro" id="IPR012997">
    <property type="entry name" value="RplA"/>
</dbReference>
<dbReference type="InterPro" id="IPR009009">
    <property type="entry name" value="RlpA-like_DPBB"/>
</dbReference>
<keyword evidence="5" id="KW-1133">Transmembrane helix</keyword>
<dbReference type="RefSeq" id="WP_137260497.1">
    <property type="nucleotide sequence ID" value="NZ_SZQL01000002.1"/>
</dbReference>
<dbReference type="AlphaFoldDB" id="A0A4U3L6N3"/>
<sequence>MKRKINHVLHVYSPHCAGFFGVRLLRRVGVIIACLLLHIAVFCQQGTTIQRAKVVYGVASFYSKHLEGSKTATGEIFHHDQMVAASNSFELNSWVRITNMRNNKSVIVRINDRMSKGMQALGRVADVTISAAQQLGFINRGLARVKVEQVLPGTTK</sequence>
<comment type="caution">
    <text evidence="7">The sequence shown here is derived from an EMBL/GenBank/DDBJ whole genome shotgun (WGS) entry which is preliminary data.</text>
</comment>
<feature type="transmembrane region" description="Helical" evidence="5">
    <location>
        <begin position="24"/>
        <end position="43"/>
    </location>
</feature>
<dbReference type="HAMAP" id="MF_02071">
    <property type="entry name" value="RlpA"/>
    <property type="match status" value="1"/>
</dbReference>
<dbReference type="EC" id="4.2.2.-" evidence="3"/>
<keyword evidence="5" id="KW-0812">Transmembrane</keyword>
<evidence type="ECO:0000259" key="6">
    <source>
        <dbReference type="Pfam" id="PF03330"/>
    </source>
</evidence>
<reference evidence="7 8" key="1">
    <citation type="submission" date="2019-05" db="EMBL/GenBank/DDBJ databases">
        <title>Panacibacter sp. strain 17mud1-8 Genome sequencing and assembly.</title>
        <authorList>
            <person name="Chhetri G."/>
        </authorList>
    </citation>
    <scope>NUCLEOTIDE SEQUENCE [LARGE SCALE GENOMIC DNA]</scope>
    <source>
        <strain evidence="7 8">17mud1-8</strain>
    </source>
</reference>
<dbReference type="GO" id="GO:0008932">
    <property type="term" value="F:lytic endotransglycosylase activity"/>
    <property type="evidence" value="ECO:0007669"/>
    <property type="project" value="UniProtKB-UniRule"/>
</dbReference>
<comment type="function">
    <text evidence="3">Lytic transglycosylase with a strong preference for naked glycan strands that lack stem peptides.</text>
</comment>
<comment type="similarity">
    <text evidence="3 4">Belongs to the RlpA family.</text>
</comment>
<gene>
    <name evidence="3" type="primary">rlpA</name>
    <name evidence="7" type="ORF">FC093_04170</name>
</gene>
<dbReference type="Pfam" id="PF03330">
    <property type="entry name" value="DPBB_1"/>
    <property type="match status" value="1"/>
</dbReference>
<dbReference type="PANTHER" id="PTHR34183:SF8">
    <property type="entry name" value="ENDOLYTIC PEPTIDOGLYCAN TRANSGLYCOSYLASE RLPA-RELATED"/>
    <property type="match status" value="1"/>
</dbReference>
<name>A0A4U3L6N3_9BACT</name>
<protein>
    <recommendedName>
        <fullName evidence="3">Probable endolytic peptidoglycan transglycosylase RlpA</fullName>
        <ecNumber evidence="3">4.2.2.-</ecNumber>
    </recommendedName>
</protein>
<evidence type="ECO:0000313" key="8">
    <source>
        <dbReference type="Proteomes" id="UP000305848"/>
    </source>
</evidence>
<feature type="domain" description="RlpA-like protein double-psi beta-barrel" evidence="6">
    <location>
        <begin position="57"/>
        <end position="147"/>
    </location>
</feature>
<evidence type="ECO:0000313" key="7">
    <source>
        <dbReference type="EMBL" id="TKK70898.1"/>
    </source>
</evidence>
<dbReference type="GO" id="GO:0071555">
    <property type="term" value="P:cell wall organization"/>
    <property type="evidence" value="ECO:0007669"/>
    <property type="project" value="UniProtKB-KW"/>
</dbReference>